<protein>
    <submittedName>
        <fullName evidence="1">Carboxypeptidase regulatory-like domain-containing protein</fullName>
    </submittedName>
</protein>
<dbReference type="RefSeq" id="WP_187732346.1">
    <property type="nucleotide sequence ID" value="NZ_CP060784.1"/>
</dbReference>
<dbReference type="Gene3D" id="2.60.40.1120">
    <property type="entry name" value="Carboxypeptidase-like, regulatory domain"/>
    <property type="match status" value="1"/>
</dbReference>
<keyword evidence="1" id="KW-0378">Hydrolase</keyword>
<dbReference type="EMBL" id="CP060784">
    <property type="protein sequence ID" value="QNP52080.1"/>
    <property type="molecule type" value="Genomic_DNA"/>
</dbReference>
<evidence type="ECO:0000313" key="2">
    <source>
        <dbReference type="Proteomes" id="UP000516093"/>
    </source>
</evidence>
<reference evidence="1 2" key="1">
    <citation type="submission" date="2020-08" db="EMBL/GenBank/DDBJ databases">
        <title>Genome sequence of Hymenobacter qilianensis JCM 19763T.</title>
        <authorList>
            <person name="Hyun D.-W."/>
            <person name="Bae J.-W."/>
        </authorList>
    </citation>
    <scope>NUCLEOTIDE SEQUENCE [LARGE SCALE GENOMIC DNA]</scope>
    <source>
        <strain evidence="1 2">JCM 19763</strain>
    </source>
</reference>
<proteinExistence type="predicted"/>
<evidence type="ECO:0000313" key="1">
    <source>
        <dbReference type="EMBL" id="QNP52080.1"/>
    </source>
</evidence>
<dbReference type="Pfam" id="PF13620">
    <property type="entry name" value="CarboxypepD_reg"/>
    <property type="match status" value="1"/>
</dbReference>
<dbReference type="GO" id="GO:0004180">
    <property type="term" value="F:carboxypeptidase activity"/>
    <property type="evidence" value="ECO:0007669"/>
    <property type="project" value="UniProtKB-KW"/>
</dbReference>
<keyword evidence="1" id="KW-0645">Protease</keyword>
<dbReference type="KEGG" id="hqi:H9L05_19670"/>
<keyword evidence="2" id="KW-1185">Reference proteome</keyword>
<keyword evidence="1" id="KW-0121">Carboxypeptidase</keyword>
<dbReference type="AlphaFoldDB" id="A0A7H0GUW4"/>
<gene>
    <name evidence="1" type="ORF">H9L05_19670</name>
</gene>
<dbReference type="SUPFAM" id="SSF49478">
    <property type="entry name" value="Cna protein B-type domain"/>
    <property type="match status" value="1"/>
</dbReference>
<sequence>MLDASNGQALPFANVVLLRAQDSSFVAGAQTGENGSFEIAPVAQGKYMLRATVIGYQAGRRLVSITEAAPEVKLGSLKLPPQPLNWPA</sequence>
<name>A0A7H0GUW4_9BACT</name>
<accession>A0A7H0GUW4</accession>
<dbReference type="Proteomes" id="UP000516093">
    <property type="component" value="Chromosome"/>
</dbReference>
<organism evidence="1 2">
    <name type="scientific">Hymenobacter qilianensis</name>
    <dbReference type="NCBI Taxonomy" id="1385715"/>
    <lineage>
        <taxon>Bacteria</taxon>
        <taxon>Pseudomonadati</taxon>
        <taxon>Bacteroidota</taxon>
        <taxon>Cytophagia</taxon>
        <taxon>Cytophagales</taxon>
        <taxon>Hymenobacteraceae</taxon>
        <taxon>Hymenobacter</taxon>
    </lineage>
</organism>